<organism evidence="1 2">
    <name type="scientific">Bacteroides pyogenes F0041</name>
    <dbReference type="NCBI Taxonomy" id="1321819"/>
    <lineage>
        <taxon>Bacteria</taxon>
        <taxon>Pseudomonadati</taxon>
        <taxon>Bacteroidota</taxon>
        <taxon>Bacteroidia</taxon>
        <taxon>Bacteroidales</taxon>
        <taxon>Bacteroidaceae</taxon>
        <taxon>Bacteroides</taxon>
    </lineage>
</organism>
<dbReference type="PATRIC" id="fig|1321819.3.peg.2047"/>
<dbReference type="PANTHER" id="PTHR30068:SF3">
    <property type="entry name" value="PHOSPHOLIPID_GLYCEROL ACYLTRANSFERASE DOMAIN-CONTAINING PROTEIN"/>
    <property type="match status" value="1"/>
</dbReference>
<evidence type="ECO:0000313" key="2">
    <source>
        <dbReference type="Proteomes" id="UP000016496"/>
    </source>
</evidence>
<name>U2CL02_9BACE</name>
<sequence length="383" mass="44043">MMDITEFDEIRPYHDEELPQILEELIADPAFQKAASTAVPNVPFDFLAEKMRTCKTKLDFQKTFCYGILWKIASEHTAGLTLDHTALPGEGKAYTYMSNHRDIILDSGFLSVLLVQQGMDTVEIAIGDNLLIYPWIKKLVRINKSFIVQRALTMRPMLDSSARMSRYMHYTITQKKQSIWIAQREGRAKDSNDRTQDSVLKMLVMGGEGDVVERLMEMNIAPLSISYEYDPCDFLKAQEFQLKRDVEDYKKTTQDDLVSMETGLFGYKGKVHFQVAPCINDELALMDRSLPKPELFARISACIDKRIHENYRIFPGNYIAYDSLKGSDEFVSKYTSQEKEDFLAYISGQLGKIKLTDKDDEFLREKLLQMYANPLINYLAATQ</sequence>
<dbReference type="HOGENOM" id="CLU_061982_0_0_10"/>
<gene>
    <name evidence="1" type="ORF">HMPREF1981_02214</name>
</gene>
<dbReference type="EMBL" id="AWSV01000116">
    <property type="protein sequence ID" value="ERI84738.1"/>
    <property type="molecule type" value="Genomic_DNA"/>
</dbReference>
<dbReference type="PANTHER" id="PTHR30068">
    <property type="entry name" value="URONATE ISOMERASE"/>
    <property type="match status" value="1"/>
</dbReference>
<dbReference type="GO" id="GO:0042840">
    <property type="term" value="P:D-glucuronate catabolic process"/>
    <property type="evidence" value="ECO:0007669"/>
    <property type="project" value="TreeGrafter"/>
</dbReference>
<accession>U2CL02</accession>
<dbReference type="GO" id="GO:0019698">
    <property type="term" value="P:D-galacturonate catabolic process"/>
    <property type="evidence" value="ECO:0007669"/>
    <property type="project" value="TreeGrafter"/>
</dbReference>
<reference evidence="1 2" key="1">
    <citation type="submission" date="2013-08" db="EMBL/GenBank/DDBJ databases">
        <authorList>
            <person name="Weinstock G."/>
            <person name="Sodergren E."/>
            <person name="Wylie T."/>
            <person name="Fulton L."/>
            <person name="Fulton R."/>
            <person name="Fronick C."/>
            <person name="O'Laughlin M."/>
            <person name="Godfrey J."/>
            <person name="Miner T."/>
            <person name="Herter B."/>
            <person name="Appelbaum E."/>
            <person name="Cordes M."/>
            <person name="Lek S."/>
            <person name="Wollam A."/>
            <person name="Pepin K.H."/>
            <person name="Palsikar V.B."/>
            <person name="Mitreva M."/>
            <person name="Wilson R.K."/>
        </authorList>
    </citation>
    <scope>NUCLEOTIDE SEQUENCE [LARGE SCALE GENOMIC DNA]</scope>
    <source>
        <strain evidence="1 2">F0041</strain>
    </source>
</reference>
<comment type="caution">
    <text evidence="1">The sequence shown here is derived from an EMBL/GenBank/DDBJ whole genome shotgun (WGS) entry which is preliminary data.</text>
</comment>
<dbReference type="Proteomes" id="UP000016496">
    <property type="component" value="Unassembled WGS sequence"/>
</dbReference>
<protein>
    <recommendedName>
        <fullName evidence="3">Acyltransferase</fullName>
    </recommendedName>
</protein>
<evidence type="ECO:0008006" key="3">
    <source>
        <dbReference type="Google" id="ProtNLM"/>
    </source>
</evidence>
<evidence type="ECO:0000313" key="1">
    <source>
        <dbReference type="EMBL" id="ERI84738.1"/>
    </source>
</evidence>
<dbReference type="AlphaFoldDB" id="U2CL02"/>
<proteinExistence type="predicted"/>